<protein>
    <submittedName>
        <fullName evidence="2">Uncharacterized protein</fullName>
    </submittedName>
</protein>
<proteinExistence type="predicted"/>
<sequence length="92" mass="9117">MSASPASAPAENAGAGPRAGDDVASLQPPKRAKVGCTEADTAKPSMAPAEVGTVAGPLPNTAGLQALTGAMDKLEALLRPKEGQSNPGWLLI</sequence>
<organism evidence="2">
    <name type="scientific">Zea mays</name>
    <name type="common">Maize</name>
    <dbReference type="NCBI Taxonomy" id="4577"/>
    <lineage>
        <taxon>Eukaryota</taxon>
        <taxon>Viridiplantae</taxon>
        <taxon>Streptophyta</taxon>
        <taxon>Embryophyta</taxon>
        <taxon>Tracheophyta</taxon>
        <taxon>Spermatophyta</taxon>
        <taxon>Magnoliopsida</taxon>
        <taxon>Liliopsida</taxon>
        <taxon>Poales</taxon>
        <taxon>Poaceae</taxon>
        <taxon>PACMAD clade</taxon>
        <taxon>Panicoideae</taxon>
        <taxon>Andropogonodae</taxon>
        <taxon>Andropogoneae</taxon>
        <taxon>Tripsacinae</taxon>
        <taxon>Zea</taxon>
    </lineage>
</organism>
<dbReference type="InParanoid" id="A0A1D6HQA0"/>
<gene>
    <name evidence="2" type="ORF">ZEAMMB73_Zm00001d018549</name>
</gene>
<name>A0A1D6HQA0_MAIZE</name>
<evidence type="ECO:0000256" key="1">
    <source>
        <dbReference type="SAM" id="MobiDB-lite"/>
    </source>
</evidence>
<dbReference type="AlphaFoldDB" id="A0A1D6HQA0"/>
<feature type="region of interest" description="Disordered" evidence="1">
    <location>
        <begin position="1"/>
        <end position="56"/>
    </location>
</feature>
<evidence type="ECO:0000313" key="2">
    <source>
        <dbReference type="EMBL" id="AQK76450.1"/>
    </source>
</evidence>
<dbReference type="EMBL" id="CM000781">
    <property type="protein sequence ID" value="AQK76450.1"/>
    <property type="molecule type" value="Genomic_DNA"/>
</dbReference>
<dbReference type="ExpressionAtlas" id="A0A1D6HQA0">
    <property type="expression patterns" value="baseline"/>
</dbReference>
<dbReference type="STRING" id="4577.A0A1D6HQA0"/>
<accession>A0A1D6HQA0</accession>
<reference evidence="2" key="1">
    <citation type="submission" date="2015-12" db="EMBL/GenBank/DDBJ databases">
        <title>Update maize B73 reference genome by single molecule sequencing technologies.</title>
        <authorList>
            <consortium name="Maize Genome Sequencing Project"/>
            <person name="Ware D."/>
        </authorList>
    </citation>
    <scope>NUCLEOTIDE SEQUENCE</scope>
    <source>
        <tissue evidence="2">Seedling</tissue>
    </source>
</reference>
<feature type="compositionally biased region" description="Low complexity" evidence="1">
    <location>
        <begin position="1"/>
        <end position="16"/>
    </location>
</feature>